<dbReference type="InterPro" id="IPR006073">
    <property type="entry name" value="GTP-bd"/>
</dbReference>
<feature type="region of interest" description="Disordered" evidence="1">
    <location>
        <begin position="421"/>
        <end position="449"/>
    </location>
</feature>
<dbReference type="InterPro" id="IPR048422">
    <property type="entry name" value="NOA1/YqeH-like_C"/>
</dbReference>
<dbReference type="OrthoDB" id="1696305at2759"/>
<gene>
    <name evidence="4" type="ORF">GPUH_LOCUS13069</name>
</gene>
<dbReference type="Proteomes" id="UP000271098">
    <property type="component" value="Unassembled WGS sequence"/>
</dbReference>
<dbReference type="InterPro" id="IPR027417">
    <property type="entry name" value="P-loop_NTPase"/>
</dbReference>
<dbReference type="GO" id="GO:0005525">
    <property type="term" value="F:GTP binding"/>
    <property type="evidence" value="ECO:0007669"/>
    <property type="project" value="InterPro"/>
</dbReference>
<dbReference type="SUPFAM" id="SSF52540">
    <property type="entry name" value="P-loop containing nucleoside triphosphate hydrolases"/>
    <property type="match status" value="1"/>
</dbReference>
<evidence type="ECO:0000313" key="4">
    <source>
        <dbReference type="EMBL" id="VDN21591.1"/>
    </source>
</evidence>
<dbReference type="InterPro" id="IPR052807">
    <property type="entry name" value="Mito_transl_resp_regulator"/>
</dbReference>
<evidence type="ECO:0000259" key="3">
    <source>
        <dbReference type="Pfam" id="PF21516"/>
    </source>
</evidence>
<dbReference type="PANTHER" id="PTHR46406">
    <property type="entry name" value="NITRIC OXIDE-ASSOCIATED PROTEIN 1"/>
    <property type="match status" value="1"/>
</dbReference>
<protein>
    <submittedName>
        <fullName evidence="4">Uncharacterized protein</fullName>
    </submittedName>
</protein>
<name>A0A3P7MTQ5_9BILA</name>
<dbReference type="EMBL" id="UYRT01079882">
    <property type="protein sequence ID" value="VDN21591.1"/>
    <property type="molecule type" value="Genomic_DNA"/>
</dbReference>
<evidence type="ECO:0000259" key="2">
    <source>
        <dbReference type="Pfam" id="PF01926"/>
    </source>
</evidence>
<dbReference type="AlphaFoldDB" id="A0A3P7MTQ5"/>
<dbReference type="Pfam" id="PF21516">
    <property type="entry name" value="YqeH-like_C"/>
    <property type="match status" value="1"/>
</dbReference>
<dbReference type="PANTHER" id="PTHR46406:SF1">
    <property type="entry name" value="NITRIC OXIDE-ASSOCIATED PROTEIN 1"/>
    <property type="match status" value="1"/>
</dbReference>
<dbReference type="Gene3D" id="3.40.50.300">
    <property type="entry name" value="P-loop containing nucleotide triphosphate hydrolases"/>
    <property type="match status" value="1"/>
</dbReference>
<feature type="compositionally biased region" description="Basic residues" evidence="1">
    <location>
        <begin position="435"/>
        <end position="449"/>
    </location>
</feature>
<organism evidence="4 5">
    <name type="scientific">Gongylonema pulchrum</name>
    <dbReference type="NCBI Taxonomy" id="637853"/>
    <lineage>
        <taxon>Eukaryota</taxon>
        <taxon>Metazoa</taxon>
        <taxon>Ecdysozoa</taxon>
        <taxon>Nematoda</taxon>
        <taxon>Chromadorea</taxon>
        <taxon>Rhabditida</taxon>
        <taxon>Spirurina</taxon>
        <taxon>Spiruromorpha</taxon>
        <taxon>Spiruroidea</taxon>
        <taxon>Gongylonematidae</taxon>
        <taxon>Gongylonema</taxon>
    </lineage>
</organism>
<proteinExistence type="predicted"/>
<keyword evidence="5" id="KW-1185">Reference proteome</keyword>
<feature type="domain" description="NOA1/YqeH-like C-terminal" evidence="3">
    <location>
        <begin position="302"/>
        <end position="401"/>
    </location>
</feature>
<accession>A0A3P7MTQ5</accession>
<evidence type="ECO:0000256" key="1">
    <source>
        <dbReference type="SAM" id="MobiDB-lite"/>
    </source>
</evidence>
<evidence type="ECO:0000313" key="5">
    <source>
        <dbReference type="Proteomes" id="UP000271098"/>
    </source>
</evidence>
<feature type="domain" description="G" evidence="2">
    <location>
        <begin position="78"/>
        <end position="130"/>
    </location>
</feature>
<reference evidence="4 5" key="1">
    <citation type="submission" date="2018-11" db="EMBL/GenBank/DDBJ databases">
        <authorList>
            <consortium name="Pathogen Informatics"/>
        </authorList>
    </citation>
    <scope>NUCLEOTIDE SEQUENCE [LARGE SCALE GENOMIC DNA]</scope>
</reference>
<dbReference type="Pfam" id="PF01926">
    <property type="entry name" value="MMR_HSR1"/>
    <property type="match status" value="1"/>
</dbReference>
<sequence>MVIFTGNKVDLLPPDARLGFLHHFRRVLYSALKETGLTDNFNILHTSLISAKTGYGVEDLITNIFLRFSTRDTLRNDMYIVGCTNVGKSSLFNAFLQSDLCKVRAVDLVERATTTPWPGTTISLLKFPVMNPSPQKLEIRRRRLLSNQAWRIKEERLRYDLYKTTGDIKYATLQAAIGNSFKEREKELQPPSFRSVLADSDEPSENAKPKTFDADLYIFSKGKWCYDTPGTVNSEQVLDLFTLDELIAVLPRRMILPRTFIIHPEESLLIGGVAQIDVLSLPSVSKPISDKDYEGRRPGVLLTVFASEQLPIFVRQTSEASSFRKQHLGSAVLVVPFGNAERIARFPDLELVELTLKSSGSSKGCGDIVLSSLGWICVTSRPGEIRIRAHTPEGRGIFLRNPPILPHCAQLRGSRIGSTPAYRVKQPTMPDPEAKHRRRKKLSRKKRFG</sequence>